<dbReference type="PANTHER" id="PTHR33516:SF2">
    <property type="entry name" value="LEXA REPRESSOR-RELATED"/>
    <property type="match status" value="1"/>
</dbReference>
<feature type="active site" description="For autocatalytic cleavage activity" evidence="10">
    <location>
        <position position="174"/>
    </location>
</feature>
<keyword evidence="3 10" id="KW-0227">DNA damage</keyword>
<proteinExistence type="inferred from homology"/>
<feature type="domain" description="LexA repressor DNA-binding" evidence="12">
    <location>
        <begin position="15"/>
        <end position="71"/>
    </location>
</feature>
<feature type="active site" description="For autocatalytic cleavage activity" evidence="10">
    <location>
        <position position="135"/>
    </location>
</feature>
<keyword evidence="8 10" id="KW-0234">DNA repair</keyword>
<dbReference type="InterPro" id="IPR036286">
    <property type="entry name" value="LexA/Signal_pep-like_sf"/>
</dbReference>
<dbReference type="Pfam" id="PF00717">
    <property type="entry name" value="Peptidase_S24"/>
    <property type="match status" value="1"/>
</dbReference>
<dbReference type="RefSeq" id="WP_088570178.1">
    <property type="nucleotide sequence ID" value="NZ_FYEK01000003.1"/>
</dbReference>
<dbReference type="FunCoup" id="A0A212Q1S4">
    <property type="interactions" value="254"/>
</dbReference>
<evidence type="ECO:0000313" key="13">
    <source>
        <dbReference type="EMBL" id="SNB53149.1"/>
    </source>
</evidence>
<dbReference type="InterPro" id="IPR036388">
    <property type="entry name" value="WH-like_DNA-bd_sf"/>
</dbReference>
<dbReference type="AlphaFoldDB" id="A0A212Q1S4"/>
<dbReference type="Proteomes" id="UP000197025">
    <property type="component" value="Unassembled WGS sequence"/>
</dbReference>
<keyword evidence="1 10" id="KW-0678">Repressor</keyword>
<evidence type="ECO:0000256" key="10">
    <source>
        <dbReference type="HAMAP-Rule" id="MF_00015"/>
    </source>
</evidence>
<reference evidence="14" key="1">
    <citation type="submission" date="2017-06" db="EMBL/GenBank/DDBJ databases">
        <authorList>
            <person name="Varghese N."/>
            <person name="Submissions S."/>
        </authorList>
    </citation>
    <scope>NUCLEOTIDE SEQUENCE [LARGE SCALE GENOMIC DNA]</scope>
    <source>
        <strain evidence="14">JAD2</strain>
    </source>
</reference>
<dbReference type="SUPFAM" id="SSF51306">
    <property type="entry name" value="LexA/Signal peptidase"/>
    <property type="match status" value="1"/>
</dbReference>
<dbReference type="InterPro" id="IPR015927">
    <property type="entry name" value="Peptidase_S24_S26A/B/C"/>
</dbReference>
<dbReference type="GO" id="GO:0003677">
    <property type="term" value="F:DNA binding"/>
    <property type="evidence" value="ECO:0007669"/>
    <property type="project" value="UniProtKB-UniRule"/>
</dbReference>
<evidence type="ECO:0000256" key="6">
    <source>
        <dbReference type="ARBA" id="ARBA00023125"/>
    </source>
</evidence>
<evidence type="ECO:0000256" key="7">
    <source>
        <dbReference type="ARBA" id="ARBA00023163"/>
    </source>
</evidence>
<feature type="domain" description="Peptidase S24/S26A/S26B/S26C" evidence="11">
    <location>
        <begin position="91"/>
        <end position="211"/>
    </location>
</feature>
<organism evidence="13 14">
    <name type="scientific">Thermoflexus hugenholtzii JAD2</name>
    <dbReference type="NCBI Taxonomy" id="877466"/>
    <lineage>
        <taxon>Bacteria</taxon>
        <taxon>Bacillati</taxon>
        <taxon>Chloroflexota</taxon>
        <taxon>Thermoflexia</taxon>
        <taxon>Thermoflexales</taxon>
        <taxon>Thermoflexaceae</taxon>
        <taxon>Thermoflexus</taxon>
    </lineage>
</organism>
<evidence type="ECO:0000259" key="11">
    <source>
        <dbReference type="Pfam" id="PF00717"/>
    </source>
</evidence>
<feature type="DNA-binding region" description="H-T-H motif" evidence="10">
    <location>
        <begin position="34"/>
        <end position="54"/>
    </location>
</feature>
<dbReference type="GO" id="GO:0006281">
    <property type="term" value="P:DNA repair"/>
    <property type="evidence" value="ECO:0007669"/>
    <property type="project" value="UniProtKB-UniRule"/>
</dbReference>
<dbReference type="Gene3D" id="1.10.10.10">
    <property type="entry name" value="Winged helix-like DNA-binding domain superfamily/Winged helix DNA-binding domain"/>
    <property type="match status" value="1"/>
</dbReference>
<keyword evidence="7 10" id="KW-0804">Transcription</keyword>
<dbReference type="SUPFAM" id="SSF46785">
    <property type="entry name" value="Winged helix' DNA-binding domain"/>
    <property type="match status" value="1"/>
</dbReference>
<dbReference type="InterPro" id="IPR039418">
    <property type="entry name" value="LexA-like"/>
</dbReference>
<evidence type="ECO:0000256" key="2">
    <source>
        <dbReference type="ARBA" id="ARBA00022705"/>
    </source>
</evidence>
<dbReference type="GO" id="GO:0006508">
    <property type="term" value="P:proteolysis"/>
    <property type="evidence" value="ECO:0007669"/>
    <property type="project" value="InterPro"/>
</dbReference>
<keyword evidence="9 10" id="KW-0742">SOS response</keyword>
<keyword evidence="2 10" id="KW-0235">DNA replication</keyword>
<dbReference type="InterPro" id="IPR011991">
    <property type="entry name" value="ArsR-like_HTH"/>
</dbReference>
<evidence type="ECO:0000313" key="14">
    <source>
        <dbReference type="Proteomes" id="UP000197025"/>
    </source>
</evidence>
<dbReference type="NCBIfam" id="TIGR00498">
    <property type="entry name" value="lexA"/>
    <property type="match status" value="1"/>
</dbReference>
<dbReference type="PANTHER" id="PTHR33516">
    <property type="entry name" value="LEXA REPRESSOR"/>
    <property type="match status" value="1"/>
</dbReference>
<gene>
    <name evidence="10" type="primary">lexA</name>
    <name evidence="13" type="ORF">SAMN02746019_00024170</name>
</gene>
<evidence type="ECO:0000256" key="5">
    <source>
        <dbReference type="ARBA" id="ARBA00023015"/>
    </source>
</evidence>
<dbReference type="GO" id="GO:0045892">
    <property type="term" value="P:negative regulation of DNA-templated transcription"/>
    <property type="evidence" value="ECO:0007669"/>
    <property type="project" value="UniProtKB-UniRule"/>
</dbReference>
<comment type="similarity">
    <text evidence="10">Belongs to the peptidase S24 family.</text>
</comment>
<protein>
    <recommendedName>
        <fullName evidence="10">LexA repressor</fullName>
        <ecNumber evidence="10">3.4.21.88</ecNumber>
    </recommendedName>
</protein>
<dbReference type="InParanoid" id="A0A212Q1S4"/>
<dbReference type="InterPro" id="IPR006199">
    <property type="entry name" value="LexA_DNA-bd_dom"/>
</dbReference>
<evidence type="ECO:0000256" key="1">
    <source>
        <dbReference type="ARBA" id="ARBA00022491"/>
    </source>
</evidence>
<accession>A0A212Q1S4</accession>
<comment type="function">
    <text evidence="10">Represses a number of genes involved in the response to DNA damage (SOS response), including recA and lexA. In the presence of single-stranded DNA, RecA interacts with LexA causing an autocatalytic cleavage which disrupts the DNA-binding part of LexA, leading to derepression of the SOS regulon and eventually DNA repair.</text>
</comment>
<keyword evidence="4 10" id="KW-0378">Hydrolase</keyword>
<dbReference type="HAMAP" id="MF_00015">
    <property type="entry name" value="LexA"/>
    <property type="match status" value="1"/>
</dbReference>
<keyword evidence="10" id="KW-0068">Autocatalytic cleavage</keyword>
<dbReference type="GO" id="GO:0009432">
    <property type="term" value="P:SOS response"/>
    <property type="evidence" value="ECO:0007669"/>
    <property type="project" value="UniProtKB-UniRule"/>
</dbReference>
<dbReference type="GO" id="GO:0004252">
    <property type="term" value="F:serine-type endopeptidase activity"/>
    <property type="evidence" value="ECO:0007669"/>
    <property type="project" value="UniProtKB-UniRule"/>
</dbReference>
<dbReference type="InterPro" id="IPR050077">
    <property type="entry name" value="LexA_repressor"/>
</dbReference>
<dbReference type="Gene3D" id="2.10.109.10">
    <property type="entry name" value="Umud Fragment, subunit A"/>
    <property type="match status" value="1"/>
</dbReference>
<dbReference type="InterPro" id="IPR006200">
    <property type="entry name" value="LexA"/>
</dbReference>
<name>A0A212Q1S4_9CHLR</name>
<dbReference type="OrthoDB" id="9802364at2"/>
<evidence type="ECO:0000256" key="8">
    <source>
        <dbReference type="ARBA" id="ARBA00023204"/>
    </source>
</evidence>
<sequence length="229" mass="26402">MKQRRRVQARRDLRREIYRFIVRWNREQGTYPTVREIQKGLRISSTSLVHYHLRRLEEAGLVQRFDRRSRGIRIRQWPDGLTPSEDLISLPFMGFIAAGDPIPDPDAEPQGWIPIPRLWLLETDGLFVLRVRGDSMIDALVRDGDLIVVKPAAQVENGEMAVVWLRDRQATTLKHVYYEPEQGRIRLQPAHPSMKPLVLPEEDVQIQGKVIQVLRNLNGAPFPTVPPAG</sequence>
<keyword evidence="6 10" id="KW-0238">DNA-binding</keyword>
<dbReference type="GO" id="GO:0006260">
    <property type="term" value="P:DNA replication"/>
    <property type="evidence" value="ECO:0007669"/>
    <property type="project" value="UniProtKB-UniRule"/>
</dbReference>
<comment type="catalytic activity">
    <reaction evidence="10">
        <text>Hydrolysis of Ala-|-Gly bond in repressor LexA.</text>
        <dbReference type="EC" id="3.4.21.88"/>
    </reaction>
</comment>
<keyword evidence="14" id="KW-1185">Reference proteome</keyword>
<dbReference type="InterPro" id="IPR036390">
    <property type="entry name" value="WH_DNA-bd_sf"/>
</dbReference>
<evidence type="ECO:0000256" key="3">
    <source>
        <dbReference type="ARBA" id="ARBA00022763"/>
    </source>
</evidence>
<dbReference type="EMBL" id="FYEK01000003">
    <property type="protein sequence ID" value="SNB53149.1"/>
    <property type="molecule type" value="Genomic_DNA"/>
</dbReference>
<comment type="subunit">
    <text evidence="10">Homodimer.</text>
</comment>
<feature type="site" description="Cleavage; by autolysis" evidence="10">
    <location>
        <begin position="98"/>
        <end position="99"/>
    </location>
</feature>
<evidence type="ECO:0000256" key="9">
    <source>
        <dbReference type="ARBA" id="ARBA00023236"/>
    </source>
</evidence>
<evidence type="ECO:0000259" key="12">
    <source>
        <dbReference type="Pfam" id="PF01726"/>
    </source>
</evidence>
<dbReference type="CDD" id="cd06529">
    <property type="entry name" value="S24_LexA-like"/>
    <property type="match status" value="1"/>
</dbReference>
<keyword evidence="5 10" id="KW-0805">Transcription regulation</keyword>
<dbReference type="Pfam" id="PF01726">
    <property type="entry name" value="LexA_DNA_bind"/>
    <property type="match status" value="1"/>
</dbReference>
<dbReference type="EC" id="3.4.21.88" evidence="10"/>
<evidence type="ECO:0000256" key="4">
    <source>
        <dbReference type="ARBA" id="ARBA00022801"/>
    </source>
</evidence>
<dbReference type="CDD" id="cd00090">
    <property type="entry name" value="HTH_ARSR"/>
    <property type="match status" value="1"/>
</dbReference>